<gene>
    <name evidence="1" type="ORF">SDC9_134856</name>
</gene>
<proteinExistence type="predicted"/>
<reference evidence="1" key="1">
    <citation type="submission" date="2019-08" db="EMBL/GenBank/DDBJ databases">
        <authorList>
            <person name="Kucharzyk K."/>
            <person name="Murdoch R.W."/>
            <person name="Higgins S."/>
            <person name="Loffler F."/>
        </authorList>
    </citation>
    <scope>NUCLEOTIDE SEQUENCE</scope>
</reference>
<dbReference type="EMBL" id="VSSQ01035518">
    <property type="protein sequence ID" value="MPM87756.1"/>
    <property type="molecule type" value="Genomic_DNA"/>
</dbReference>
<organism evidence="1">
    <name type="scientific">bioreactor metagenome</name>
    <dbReference type="NCBI Taxonomy" id="1076179"/>
    <lineage>
        <taxon>unclassified sequences</taxon>
        <taxon>metagenomes</taxon>
        <taxon>ecological metagenomes</taxon>
    </lineage>
</organism>
<evidence type="ECO:0000313" key="1">
    <source>
        <dbReference type="EMBL" id="MPM87756.1"/>
    </source>
</evidence>
<protein>
    <submittedName>
        <fullName evidence="1">Uncharacterized protein</fullName>
    </submittedName>
</protein>
<comment type="caution">
    <text evidence="1">The sequence shown here is derived from an EMBL/GenBank/DDBJ whole genome shotgun (WGS) entry which is preliminary data.</text>
</comment>
<sequence>MESAICKILRVALRNVFSSIPAADTNTAADMPMTKISSNVICFRCCTVFSKAIVEASSAFAETESKIKYKSSTLFS</sequence>
<dbReference type="AlphaFoldDB" id="A0A645DEG7"/>
<accession>A0A645DEG7</accession>
<name>A0A645DEG7_9ZZZZ</name>